<accession>A0A8G0ZW87</accession>
<protein>
    <submittedName>
        <fullName evidence="6">Glutamine synthetase</fullName>
    </submittedName>
</protein>
<evidence type="ECO:0000313" key="6">
    <source>
        <dbReference type="EMBL" id="QYZ71343.1"/>
    </source>
</evidence>
<reference evidence="6" key="1">
    <citation type="submission" date="2021-02" db="EMBL/GenBank/DDBJ databases">
        <title>Rhodobacter shimadae sp. nov., an aerobic anoxygenic phototrophic bacterium isolated from a hot spring.</title>
        <authorList>
            <person name="Muramatsu S."/>
            <person name="Haruta S."/>
            <person name="Hirose S."/>
            <person name="Hanada S."/>
        </authorList>
    </citation>
    <scope>NUCLEOTIDE SEQUENCE</scope>
    <source>
        <strain evidence="6">N10</strain>
    </source>
</reference>
<dbReference type="SUPFAM" id="SSF55931">
    <property type="entry name" value="Glutamine synthetase/guanido kinase"/>
    <property type="match status" value="1"/>
</dbReference>
<dbReference type="EMBL" id="CP069370">
    <property type="protein sequence ID" value="QYZ71343.1"/>
    <property type="molecule type" value="Genomic_DNA"/>
</dbReference>
<dbReference type="PANTHER" id="PTHR43785:SF12">
    <property type="entry name" value="TYPE-1 GLUTAMINE SYNTHETASE 2"/>
    <property type="match status" value="1"/>
</dbReference>
<dbReference type="SMART" id="SM01230">
    <property type="entry name" value="Gln-synt_C"/>
    <property type="match status" value="1"/>
</dbReference>
<dbReference type="Proteomes" id="UP000826300">
    <property type="component" value="Chromosome"/>
</dbReference>
<organism evidence="6 7">
    <name type="scientific">Neotabrizicola shimadae</name>
    <dbReference type="NCBI Taxonomy" id="2807096"/>
    <lineage>
        <taxon>Bacteria</taxon>
        <taxon>Pseudomonadati</taxon>
        <taxon>Pseudomonadota</taxon>
        <taxon>Alphaproteobacteria</taxon>
        <taxon>Rhodobacterales</taxon>
        <taxon>Paracoccaceae</taxon>
        <taxon>Neotabrizicola</taxon>
    </lineage>
</organism>
<dbReference type="SUPFAM" id="SSF54368">
    <property type="entry name" value="Glutamine synthetase, N-terminal domain"/>
    <property type="match status" value="1"/>
</dbReference>
<evidence type="ECO:0000256" key="3">
    <source>
        <dbReference type="PROSITE-ProRule" id="PRU01331"/>
    </source>
</evidence>
<dbReference type="GO" id="GO:0006598">
    <property type="term" value="P:polyamine catabolic process"/>
    <property type="evidence" value="ECO:0007669"/>
    <property type="project" value="TreeGrafter"/>
</dbReference>
<dbReference type="RefSeq" id="WP_220663828.1">
    <property type="nucleotide sequence ID" value="NZ_CP069370.1"/>
</dbReference>
<sequence>MTAASKDALPAELAAYLAAHPATRFVDAVLFDLCGTAIGKRYPVRDAGKIWSSGVAFCAGITTLDALGACWDVNGIGFSDGDPDATSYPVPGTLVPVPWAADTAQVLIAPAPPEGEAGWWFDPRAILAGVVARFGALGLRPVVACELEFYLVDPARDAHGRVSPARPARSGRAPEAPRVLAFDKLDEWAAILAEIDAACIAQGVPAGAATAEYGGAQFEVNLGHVDDPVLACDHALMLRRIVKGVAGRHGLEATFMSKPFADQSGSGLHVHLSLVDAEGRNVFDERTAQGDRMLGHAIAGLQATTYDAMAIFAPNLNAYRRFAPNQFVPVNTSWGFNNRSVSFRVPAGGGAARRIEHRIAGAEANPYLVMAAILAGVHHGLAQGLEPSPPSTGNAGEEADPAMPLKLWTGLDRLEGSALMAEYLGARYPAAYAAIKRSEFEAFLADVLPREYDWYL</sequence>
<evidence type="ECO:0000256" key="1">
    <source>
        <dbReference type="ARBA" id="ARBA00001946"/>
    </source>
</evidence>
<evidence type="ECO:0000259" key="5">
    <source>
        <dbReference type="PROSITE" id="PS51987"/>
    </source>
</evidence>
<dbReference type="GO" id="GO:0004356">
    <property type="term" value="F:glutamine synthetase activity"/>
    <property type="evidence" value="ECO:0007669"/>
    <property type="project" value="InterPro"/>
</dbReference>
<evidence type="ECO:0000256" key="4">
    <source>
        <dbReference type="RuleBase" id="RU000384"/>
    </source>
</evidence>
<dbReference type="InterPro" id="IPR036651">
    <property type="entry name" value="Gln_synt_N_sf"/>
</dbReference>
<dbReference type="Pfam" id="PF00120">
    <property type="entry name" value="Gln-synt_C"/>
    <property type="match status" value="1"/>
</dbReference>
<dbReference type="Gene3D" id="3.30.590.10">
    <property type="entry name" value="Glutamine synthetase/guanido kinase, catalytic domain"/>
    <property type="match status" value="1"/>
</dbReference>
<name>A0A8G0ZW87_9RHOB</name>
<evidence type="ECO:0000256" key="2">
    <source>
        <dbReference type="ARBA" id="ARBA00022598"/>
    </source>
</evidence>
<dbReference type="PROSITE" id="PS51987">
    <property type="entry name" value="GS_CATALYTIC"/>
    <property type="match status" value="1"/>
</dbReference>
<comment type="cofactor">
    <cofactor evidence="1">
        <name>Mg(2+)</name>
        <dbReference type="ChEBI" id="CHEBI:18420"/>
    </cofactor>
</comment>
<dbReference type="KEGG" id="nsm:JO391_07520"/>
<keyword evidence="7" id="KW-1185">Reference proteome</keyword>
<dbReference type="InterPro" id="IPR014746">
    <property type="entry name" value="Gln_synth/guanido_kin_cat_dom"/>
</dbReference>
<proteinExistence type="inferred from homology"/>
<comment type="similarity">
    <text evidence="3 4">Belongs to the glutamine synthetase family.</text>
</comment>
<keyword evidence="2" id="KW-0436">Ligase</keyword>
<dbReference type="PANTHER" id="PTHR43785">
    <property type="entry name" value="GAMMA-GLUTAMYLPUTRESCINE SYNTHETASE"/>
    <property type="match status" value="1"/>
</dbReference>
<dbReference type="AlphaFoldDB" id="A0A8G0ZW87"/>
<dbReference type="GO" id="GO:0006542">
    <property type="term" value="P:glutamine biosynthetic process"/>
    <property type="evidence" value="ECO:0007669"/>
    <property type="project" value="InterPro"/>
</dbReference>
<evidence type="ECO:0000313" key="7">
    <source>
        <dbReference type="Proteomes" id="UP000826300"/>
    </source>
</evidence>
<dbReference type="InterPro" id="IPR008146">
    <property type="entry name" value="Gln_synth_cat_dom"/>
</dbReference>
<gene>
    <name evidence="6" type="ORF">JO391_07520</name>
</gene>
<feature type="domain" description="GS catalytic" evidence="5">
    <location>
        <begin position="123"/>
        <end position="456"/>
    </location>
</feature>